<keyword evidence="2" id="KW-1185">Reference proteome</keyword>
<dbReference type="Proteomes" id="UP001157502">
    <property type="component" value="Chromosome 25"/>
</dbReference>
<proteinExistence type="predicted"/>
<evidence type="ECO:0000313" key="1">
    <source>
        <dbReference type="EMBL" id="KAJ7992121.1"/>
    </source>
</evidence>
<sequence length="407" mass="43632">MTFLVETLTAAVVDSIKKPLDIFVPSRDEVTSIEGGASPLSSSSSSSSPLPRLSPPSSPPALLLQEKAEADFPWLAADELGPTCHIGVDDGQDDAFSGMDWMTERVDLSGFDLDSIIGSCSPDGSLGSPDDLMDSFECPIVPDSLPLPTPTDLPIPADPVLPTPDFTPHDPADEVCSSPPVVPDPQEELEIKSEPHSPVPSPHLAFSLDLGSEVDISASVVEQPPALSLPKPVPRILLSLSPTRILLLLAPKKEVGLATPTTTSFPDVLSSNSGCSYQTASTRLQIPNVIVHRSRAQNLSEPYPSIPGSKAQHSGASSPAELGGKMRSSAVGPTKVKRLKKMEQNKTAATRYRQKKKVEQEAISAECDRLEQRNFKLAEKADSIANEIQYLKDLLEEVRQVRTKKAL</sequence>
<name>A0ACC2FL67_DALPE</name>
<comment type="caution">
    <text evidence="1">The sequence shown here is derived from an EMBL/GenBank/DDBJ whole genome shotgun (WGS) entry which is preliminary data.</text>
</comment>
<evidence type="ECO:0000313" key="2">
    <source>
        <dbReference type="Proteomes" id="UP001157502"/>
    </source>
</evidence>
<dbReference type="EMBL" id="CM055752">
    <property type="protein sequence ID" value="KAJ7992121.1"/>
    <property type="molecule type" value="Genomic_DNA"/>
</dbReference>
<gene>
    <name evidence="1" type="ORF">DPEC_G00275260</name>
</gene>
<protein>
    <submittedName>
        <fullName evidence="1">Uncharacterized protein</fullName>
    </submittedName>
</protein>
<reference evidence="1" key="1">
    <citation type="submission" date="2021-05" db="EMBL/GenBank/DDBJ databases">
        <authorList>
            <person name="Pan Q."/>
            <person name="Jouanno E."/>
            <person name="Zahm M."/>
            <person name="Klopp C."/>
            <person name="Cabau C."/>
            <person name="Louis A."/>
            <person name="Berthelot C."/>
            <person name="Parey E."/>
            <person name="Roest Crollius H."/>
            <person name="Montfort J."/>
            <person name="Robinson-Rechavi M."/>
            <person name="Bouchez O."/>
            <person name="Lampietro C."/>
            <person name="Lopez Roques C."/>
            <person name="Donnadieu C."/>
            <person name="Postlethwait J."/>
            <person name="Bobe J."/>
            <person name="Dillon D."/>
            <person name="Chandos A."/>
            <person name="von Hippel F."/>
            <person name="Guiguen Y."/>
        </authorList>
    </citation>
    <scope>NUCLEOTIDE SEQUENCE</scope>
    <source>
        <strain evidence="1">YG-Jan2019</strain>
    </source>
</reference>
<organism evidence="1 2">
    <name type="scientific">Dallia pectoralis</name>
    <name type="common">Alaska blackfish</name>
    <dbReference type="NCBI Taxonomy" id="75939"/>
    <lineage>
        <taxon>Eukaryota</taxon>
        <taxon>Metazoa</taxon>
        <taxon>Chordata</taxon>
        <taxon>Craniata</taxon>
        <taxon>Vertebrata</taxon>
        <taxon>Euteleostomi</taxon>
        <taxon>Actinopterygii</taxon>
        <taxon>Neopterygii</taxon>
        <taxon>Teleostei</taxon>
        <taxon>Protacanthopterygii</taxon>
        <taxon>Esociformes</taxon>
        <taxon>Umbridae</taxon>
        <taxon>Dallia</taxon>
    </lineage>
</organism>
<accession>A0ACC2FL67</accession>